<dbReference type="InterPro" id="IPR006140">
    <property type="entry name" value="D-isomer_DH_NAD-bd"/>
</dbReference>
<comment type="similarity">
    <text evidence="4">Belongs to the D-isomer specific 2-hydroxyacid dehydrogenase family.</text>
</comment>
<evidence type="ECO:0000313" key="7">
    <source>
        <dbReference type="EMBL" id="MCW3475317.1"/>
    </source>
</evidence>
<evidence type="ECO:0000259" key="6">
    <source>
        <dbReference type="Pfam" id="PF02826"/>
    </source>
</evidence>
<keyword evidence="3" id="KW-0520">NAD</keyword>
<dbReference type="GO" id="GO:0016618">
    <property type="term" value="F:hydroxypyruvate reductase [NAD(P)H] activity"/>
    <property type="evidence" value="ECO:0007669"/>
    <property type="project" value="TreeGrafter"/>
</dbReference>
<feature type="domain" description="D-isomer specific 2-hydroxyacid dehydrogenase NAD-binding" evidence="6">
    <location>
        <begin position="107"/>
        <end position="279"/>
    </location>
</feature>
<dbReference type="GO" id="GO:0005829">
    <property type="term" value="C:cytosol"/>
    <property type="evidence" value="ECO:0007669"/>
    <property type="project" value="TreeGrafter"/>
</dbReference>
<dbReference type="PANTHER" id="PTHR10996:SF178">
    <property type="entry name" value="2-HYDROXYACID DEHYDROGENASE YGL185C-RELATED"/>
    <property type="match status" value="1"/>
</dbReference>
<dbReference type="InterPro" id="IPR006139">
    <property type="entry name" value="D-isomer_2_OHA_DH_cat_dom"/>
</dbReference>
<comment type="caution">
    <text evidence="7">The sequence shown here is derived from an EMBL/GenBank/DDBJ whole genome shotgun (WGS) entry which is preliminary data.</text>
</comment>
<gene>
    <name evidence="7" type="ORF">OL599_12110</name>
</gene>
<evidence type="ECO:0000259" key="5">
    <source>
        <dbReference type="Pfam" id="PF00389"/>
    </source>
</evidence>
<dbReference type="InterPro" id="IPR050223">
    <property type="entry name" value="D-isomer_2-hydroxyacid_DH"/>
</dbReference>
<dbReference type="GO" id="GO:0051287">
    <property type="term" value="F:NAD binding"/>
    <property type="evidence" value="ECO:0007669"/>
    <property type="project" value="InterPro"/>
</dbReference>
<dbReference type="GO" id="GO:0030267">
    <property type="term" value="F:glyoxylate reductase (NADPH) activity"/>
    <property type="evidence" value="ECO:0007669"/>
    <property type="project" value="TreeGrafter"/>
</dbReference>
<sequence>MNASLKPAVIHLGAPMDPCQDRYRRHFRLHVLAAGAPPPAAVADESQAMITTAPVTAGLMDALPRLRLIAAFGAGVDRIDLAAAQARGITVTNTPGVTDACVADMAFGLLLATMRGIAAGDRFVRAGTWAAGPFALSHRVSGRRIGILGLGHIGRAIARRAEGFDMVVSYHSRHAVPGVPYARKDSVVALAADADILVIACPGGAATRHLVGAEVLRALGPRGVLVNIARGSIVDEAALIAALQTGGIAAAGLDVFAQEPEVPAALRTLDNVVLTPHRGGGTYETFEDAADLVIANLLAFFRGEAVPTPVGVV</sequence>
<dbReference type="Pfam" id="PF00389">
    <property type="entry name" value="2-Hacid_dh"/>
    <property type="match status" value="1"/>
</dbReference>
<evidence type="ECO:0000256" key="4">
    <source>
        <dbReference type="RuleBase" id="RU003719"/>
    </source>
</evidence>
<evidence type="ECO:0000256" key="2">
    <source>
        <dbReference type="ARBA" id="ARBA00023002"/>
    </source>
</evidence>
<keyword evidence="8" id="KW-1185">Reference proteome</keyword>
<name>A0AA41YTU7_9PROT</name>
<organism evidence="7 8">
    <name type="scientific">Limobrevibacterium gyesilva</name>
    <dbReference type="NCBI Taxonomy" id="2991712"/>
    <lineage>
        <taxon>Bacteria</taxon>
        <taxon>Pseudomonadati</taxon>
        <taxon>Pseudomonadota</taxon>
        <taxon>Alphaproteobacteria</taxon>
        <taxon>Acetobacterales</taxon>
        <taxon>Acetobacteraceae</taxon>
        <taxon>Limobrevibacterium</taxon>
    </lineage>
</organism>
<keyword evidence="1" id="KW-0521">NADP</keyword>
<dbReference type="CDD" id="cd12156">
    <property type="entry name" value="HPPR"/>
    <property type="match status" value="1"/>
</dbReference>
<dbReference type="Gene3D" id="3.40.50.720">
    <property type="entry name" value="NAD(P)-binding Rossmann-like Domain"/>
    <property type="match status" value="2"/>
</dbReference>
<keyword evidence="2 4" id="KW-0560">Oxidoreductase</keyword>
<evidence type="ECO:0000313" key="8">
    <source>
        <dbReference type="Proteomes" id="UP001165679"/>
    </source>
</evidence>
<dbReference type="RefSeq" id="WP_264714029.1">
    <property type="nucleotide sequence ID" value="NZ_JAPDNT010000008.1"/>
</dbReference>
<dbReference type="SUPFAM" id="SSF51735">
    <property type="entry name" value="NAD(P)-binding Rossmann-fold domains"/>
    <property type="match status" value="1"/>
</dbReference>
<reference evidence="7" key="1">
    <citation type="submission" date="2022-09" db="EMBL/GenBank/DDBJ databases">
        <title>Rhodovastum sp. nov. RN2-1 isolated from soil in Seongnam, South Korea.</title>
        <authorList>
            <person name="Le N.T."/>
        </authorList>
    </citation>
    <scope>NUCLEOTIDE SEQUENCE</scope>
    <source>
        <strain evidence="7">RN2-1</strain>
    </source>
</reference>
<protein>
    <submittedName>
        <fullName evidence="7">2-hydroxyacid dehydrogenase</fullName>
    </submittedName>
</protein>
<evidence type="ECO:0000256" key="1">
    <source>
        <dbReference type="ARBA" id="ARBA00022857"/>
    </source>
</evidence>
<dbReference type="InterPro" id="IPR029752">
    <property type="entry name" value="D-isomer_DH_CS1"/>
</dbReference>
<dbReference type="Proteomes" id="UP001165679">
    <property type="component" value="Unassembled WGS sequence"/>
</dbReference>
<dbReference type="FunFam" id="3.40.50.720:FF:000213">
    <property type="entry name" value="Putative 2-hydroxyacid dehydrogenase"/>
    <property type="match status" value="1"/>
</dbReference>
<dbReference type="SUPFAM" id="SSF52283">
    <property type="entry name" value="Formate/glycerate dehydrogenase catalytic domain-like"/>
    <property type="match status" value="1"/>
</dbReference>
<accession>A0AA41YTU7</accession>
<reference evidence="7" key="2">
    <citation type="submission" date="2022-10" db="EMBL/GenBank/DDBJ databases">
        <authorList>
            <person name="Trinh H.N."/>
        </authorList>
    </citation>
    <scope>NUCLEOTIDE SEQUENCE</scope>
    <source>
        <strain evidence="7">RN2-1</strain>
    </source>
</reference>
<dbReference type="AlphaFoldDB" id="A0AA41YTU7"/>
<dbReference type="InterPro" id="IPR036291">
    <property type="entry name" value="NAD(P)-bd_dom_sf"/>
</dbReference>
<feature type="domain" description="D-isomer specific 2-hydroxyacid dehydrogenase catalytic" evidence="5">
    <location>
        <begin position="51"/>
        <end position="310"/>
    </location>
</feature>
<proteinExistence type="inferred from homology"/>
<dbReference type="PANTHER" id="PTHR10996">
    <property type="entry name" value="2-HYDROXYACID DEHYDROGENASE-RELATED"/>
    <property type="match status" value="1"/>
</dbReference>
<evidence type="ECO:0000256" key="3">
    <source>
        <dbReference type="ARBA" id="ARBA00023027"/>
    </source>
</evidence>
<dbReference type="Pfam" id="PF02826">
    <property type="entry name" value="2-Hacid_dh_C"/>
    <property type="match status" value="1"/>
</dbReference>
<dbReference type="EMBL" id="JAPDNT010000008">
    <property type="protein sequence ID" value="MCW3475317.1"/>
    <property type="molecule type" value="Genomic_DNA"/>
</dbReference>
<dbReference type="PROSITE" id="PS00065">
    <property type="entry name" value="D_2_HYDROXYACID_DH_1"/>
    <property type="match status" value="1"/>
</dbReference>